<proteinExistence type="predicted"/>
<gene>
    <name evidence="1" type="ORF">LTR37_001857</name>
</gene>
<name>A0ACC3NU92_9PEZI</name>
<evidence type="ECO:0000313" key="1">
    <source>
        <dbReference type="EMBL" id="KAK3723134.1"/>
    </source>
</evidence>
<sequence length="138" mass="15728">MAAQNSAGIQTLLDREKRRRLFREACPLDEPYSIADNLADTFLAREYRTKRVKDARSEAQKEVEDYRKQKEDEYKQFNEKQSSGNKDAEQQAEKDTEKKLAEIKDIGNKTGQQVVNDLVNAVVEVKPVAPSRTAQPVA</sequence>
<dbReference type="EMBL" id="JAUTXU010000010">
    <property type="protein sequence ID" value="KAK3723134.1"/>
    <property type="molecule type" value="Genomic_DNA"/>
</dbReference>
<keyword evidence="2" id="KW-1185">Reference proteome</keyword>
<protein>
    <submittedName>
        <fullName evidence="1">Uncharacterized protein</fullName>
    </submittedName>
</protein>
<reference evidence="1" key="1">
    <citation type="submission" date="2023-07" db="EMBL/GenBank/DDBJ databases">
        <title>Black Yeasts Isolated from many extreme environments.</title>
        <authorList>
            <person name="Coleine C."/>
            <person name="Stajich J.E."/>
            <person name="Selbmann L."/>
        </authorList>
    </citation>
    <scope>NUCLEOTIDE SEQUENCE</scope>
    <source>
        <strain evidence="1">CCFEE 5714</strain>
    </source>
</reference>
<organism evidence="1 2">
    <name type="scientific">Vermiconidia calcicola</name>
    <dbReference type="NCBI Taxonomy" id="1690605"/>
    <lineage>
        <taxon>Eukaryota</taxon>
        <taxon>Fungi</taxon>
        <taxon>Dikarya</taxon>
        <taxon>Ascomycota</taxon>
        <taxon>Pezizomycotina</taxon>
        <taxon>Dothideomycetes</taxon>
        <taxon>Dothideomycetidae</taxon>
        <taxon>Mycosphaerellales</taxon>
        <taxon>Extremaceae</taxon>
        <taxon>Vermiconidia</taxon>
    </lineage>
</organism>
<comment type="caution">
    <text evidence="1">The sequence shown here is derived from an EMBL/GenBank/DDBJ whole genome shotgun (WGS) entry which is preliminary data.</text>
</comment>
<accession>A0ACC3NU92</accession>
<evidence type="ECO:0000313" key="2">
    <source>
        <dbReference type="Proteomes" id="UP001281147"/>
    </source>
</evidence>
<dbReference type="Proteomes" id="UP001281147">
    <property type="component" value="Unassembled WGS sequence"/>
</dbReference>